<dbReference type="Proteomes" id="UP000008206">
    <property type="component" value="Chromosome"/>
</dbReference>
<keyword evidence="4" id="KW-1185">Reference proteome</keyword>
<dbReference type="eggNOG" id="COG5592">
    <property type="taxonomic scope" value="Bacteria"/>
</dbReference>
<reference evidence="4" key="1">
    <citation type="journal article" date="2011" name="MBio">
        <title>Novel metabolic attributes of the genus Cyanothece, comprising a group of unicellular nitrogen-fixing Cyanobacteria.</title>
        <authorList>
            <person name="Bandyopadhyay A."/>
            <person name="Elvitigala T."/>
            <person name="Welsh E."/>
            <person name="Stockel J."/>
            <person name="Liberton M."/>
            <person name="Min H."/>
            <person name="Sherman L.A."/>
            <person name="Pakrasi H.B."/>
        </authorList>
    </citation>
    <scope>NUCLEOTIDE SEQUENCE [LARGE SCALE GENOMIC DNA]</scope>
    <source>
        <strain evidence="4">PCC 7822</strain>
    </source>
</reference>
<accession>E0U8R4</accession>
<feature type="domain" description="Hemerythrin-like" evidence="2">
    <location>
        <begin position="200"/>
        <end position="313"/>
    </location>
</feature>
<evidence type="ECO:0000313" key="4">
    <source>
        <dbReference type="Proteomes" id="UP000008206"/>
    </source>
</evidence>
<evidence type="ECO:0000259" key="2">
    <source>
        <dbReference type="Pfam" id="PF01814"/>
    </source>
</evidence>
<feature type="region of interest" description="Disordered" evidence="1">
    <location>
        <begin position="323"/>
        <end position="345"/>
    </location>
</feature>
<proteinExistence type="predicted"/>
<dbReference type="PANTHER" id="PTHR35585">
    <property type="entry name" value="HHE DOMAIN PROTEIN (AFU_ORTHOLOGUE AFUA_4G00730)"/>
    <property type="match status" value="1"/>
</dbReference>
<dbReference type="PANTHER" id="PTHR35585:SF1">
    <property type="entry name" value="HHE DOMAIN PROTEIN (AFU_ORTHOLOGUE AFUA_4G00730)"/>
    <property type="match status" value="1"/>
</dbReference>
<evidence type="ECO:0000256" key="1">
    <source>
        <dbReference type="SAM" id="MobiDB-lite"/>
    </source>
</evidence>
<dbReference type="Pfam" id="PF01814">
    <property type="entry name" value="Hemerythrin"/>
    <property type="match status" value="1"/>
</dbReference>
<dbReference type="KEGG" id="cyj:Cyan7822_2971"/>
<dbReference type="AlphaFoldDB" id="E0U8R4"/>
<dbReference type="OrthoDB" id="509872at2"/>
<organism evidence="3 4">
    <name type="scientific">Gloeothece verrucosa (strain PCC 7822)</name>
    <name type="common">Cyanothece sp. (strain PCC 7822)</name>
    <dbReference type="NCBI Taxonomy" id="497965"/>
    <lineage>
        <taxon>Bacteria</taxon>
        <taxon>Bacillati</taxon>
        <taxon>Cyanobacteriota</taxon>
        <taxon>Cyanophyceae</taxon>
        <taxon>Oscillatoriophycideae</taxon>
        <taxon>Chroococcales</taxon>
        <taxon>Aphanothecaceae</taxon>
        <taxon>Gloeothece</taxon>
        <taxon>Gloeothece verrucosa</taxon>
    </lineage>
</organism>
<dbReference type="Gene3D" id="1.20.120.520">
    <property type="entry name" value="nmb1532 protein domain like"/>
    <property type="match status" value="1"/>
</dbReference>
<gene>
    <name evidence="3" type="ordered locus">Cyan7822_2971</name>
</gene>
<sequence length="345" mass="38962">MVSTVPDQKRQAIAEKLAAMKAIQNILIANEQQFISEGNDEEINKRFRDMLEDDQKNLGVLETAITQYGIQAEPKETVKKLIEQVQQMMQGSELNMYEKVAQHELLKHGQVMSGLIVHKAGQLVGADVEAAIAPLHTVNFENRAHQEQLKGILEVLGTLELTGQKADQSVWARVVDAVGAITGVVGSAVTQSSDKSDMNIQDVIRMDHQKAKTLFAEIEGTNDEQKIREYFSQLYADLLVHSEAEEQTVYPELRPYYGEQDTQELYDEQAQLKSVLEQLKSYSPGSSDFKAKLQEAKNLVNEHTREEENSLFASIRDNLSTEQQEQLASRFKQAKQELQRQMQQA</sequence>
<dbReference type="STRING" id="497965.Cyan7822_2971"/>
<dbReference type="HOGENOM" id="CLU_791874_0_0_3"/>
<protein>
    <submittedName>
        <fullName evidence="3">Hemerythrin HHE cation binding domain protein</fullName>
    </submittedName>
</protein>
<dbReference type="EMBL" id="CP002198">
    <property type="protein sequence ID" value="ADN14928.1"/>
    <property type="molecule type" value="Genomic_DNA"/>
</dbReference>
<dbReference type="InterPro" id="IPR012312">
    <property type="entry name" value="Hemerythrin-like"/>
</dbReference>
<dbReference type="RefSeq" id="WP_013323021.1">
    <property type="nucleotide sequence ID" value="NC_014501.1"/>
</dbReference>
<name>E0U8R4_GLOV7</name>
<evidence type="ECO:0000313" key="3">
    <source>
        <dbReference type="EMBL" id="ADN14928.1"/>
    </source>
</evidence>